<organism evidence="2 3">
    <name type="scientific">Bifidobacterium aemilianum</name>
    <dbReference type="NCBI Taxonomy" id="2493120"/>
    <lineage>
        <taxon>Bacteria</taxon>
        <taxon>Bacillati</taxon>
        <taxon>Actinomycetota</taxon>
        <taxon>Actinomycetes</taxon>
        <taxon>Bifidobacteriales</taxon>
        <taxon>Bifidobacteriaceae</taxon>
        <taxon>Bifidobacterium</taxon>
    </lineage>
</organism>
<accession>A0A366KBN8</accession>
<feature type="transmembrane region" description="Helical" evidence="1">
    <location>
        <begin position="353"/>
        <end position="372"/>
    </location>
</feature>
<evidence type="ECO:0000256" key="1">
    <source>
        <dbReference type="SAM" id="Phobius"/>
    </source>
</evidence>
<feature type="transmembrane region" description="Helical" evidence="1">
    <location>
        <begin position="567"/>
        <end position="586"/>
    </location>
</feature>
<feature type="transmembrane region" description="Helical" evidence="1">
    <location>
        <begin position="445"/>
        <end position="461"/>
    </location>
</feature>
<dbReference type="EMBL" id="PDCG01000001">
    <property type="protein sequence ID" value="RBP98662.1"/>
    <property type="molecule type" value="Genomic_DNA"/>
</dbReference>
<reference evidence="2 3" key="1">
    <citation type="submission" date="2017-10" db="EMBL/GenBank/DDBJ databases">
        <title>Bifidobacterium xylocopum sp. nov. and Bifidobacterium aemilianum sp. nov., from the carpenter bee (Xylocopa violacea) digestive tract.</title>
        <authorList>
            <person name="Alberoni D."/>
            <person name="Baffoni L."/>
            <person name="Di Gioia D."/>
            <person name="Gaggia F."/>
            <person name="Biavati B."/>
        </authorList>
    </citation>
    <scope>NUCLEOTIDE SEQUENCE [LARGE SCALE GENOMIC DNA]</scope>
    <source>
        <strain evidence="2 3">XV10</strain>
    </source>
</reference>
<feature type="transmembrane region" description="Helical" evidence="1">
    <location>
        <begin position="598"/>
        <end position="617"/>
    </location>
</feature>
<evidence type="ECO:0000313" key="2">
    <source>
        <dbReference type="EMBL" id="RBP98662.1"/>
    </source>
</evidence>
<feature type="transmembrane region" description="Helical" evidence="1">
    <location>
        <begin position="535"/>
        <end position="555"/>
    </location>
</feature>
<protein>
    <submittedName>
        <fullName evidence="2">Glycosyltransferase</fullName>
    </submittedName>
</protein>
<proteinExistence type="predicted"/>
<keyword evidence="1" id="KW-1133">Transmembrane helix</keyword>
<dbReference type="OrthoDB" id="2062742at2"/>
<feature type="transmembrane region" description="Helical" evidence="1">
    <location>
        <begin position="384"/>
        <end position="404"/>
    </location>
</feature>
<feature type="transmembrane region" description="Helical" evidence="1">
    <location>
        <begin position="681"/>
        <end position="702"/>
    </location>
</feature>
<dbReference type="GO" id="GO:0016740">
    <property type="term" value="F:transferase activity"/>
    <property type="evidence" value="ECO:0007669"/>
    <property type="project" value="UniProtKB-KW"/>
</dbReference>
<keyword evidence="1" id="KW-0472">Membrane</keyword>
<sequence length="727" mass="79487">MVAALLTGLVIMLLECFLFNLPFWRSLPASTDTAAASNSLGSGIERTREGLIRVTDPTQAYLELKADGSSAFSRIDLTRPPNQAKPGKTDAQPVLSSIHVRLDGDGQAGHSTMISSRAPESLYLQARARSTLRLWIQEPVGSLVPISAVRANIRVPFHYSLGRLCTMVLIAILLACWRPGSRLWRIGLNTGSGRQRLALTAFLLACGGLTIAGLLGKLASPSPLVFHSPGNYTYDFDQYGHLADALLRGHGWLDLPVPDALAQSSDPYRASTREQLLAQGVSPIYWDYAFYQGHWYSYFGILPALLLFAPYRLLSQLWIPGGAMLPATAAVGFLAFGFLAFGSLLIIRLIGRLAPHTSLAAVSMALAAFFLGSNLDYLLLRSNFYSVPFCASLLLTSLGLWLWMGAADRRHKARIWSGQGVAPLSLPHLSGGALCLAANLGCRPTFALSALLAFPLFWPQISALWQQLTHHQVGLVKALRAPAAIVLPALLLVLPLVAYNMVRFGSPGDFGNNYQLTVTDMTNYRPAAGNLPTMLVYYLFLPLRWTPSFPFLAISPTPLPHWAYHEPMVGGFFALCPVALLVLALPWTRRKLAGSRSWPLLMTGALLGVFLLVFDAYKGGLGWRYMTDFGWYMALGAIPVMLLMLGELGPASGTGKAALADADLTTPKMDRPSWSMRLRRLLVLALLLASLVLLALSCFVPGRDDALITTDPDLFFSVQTWFRWMWL</sequence>
<evidence type="ECO:0000313" key="3">
    <source>
        <dbReference type="Proteomes" id="UP000252530"/>
    </source>
</evidence>
<feature type="transmembrane region" description="Helical" evidence="1">
    <location>
        <begin position="157"/>
        <end position="177"/>
    </location>
</feature>
<feature type="transmembrane region" description="Helical" evidence="1">
    <location>
        <begin position="295"/>
        <end position="313"/>
    </location>
</feature>
<keyword evidence="2" id="KW-0808">Transferase</keyword>
<name>A0A366KBN8_9BIFI</name>
<dbReference type="AlphaFoldDB" id="A0A366KBN8"/>
<feature type="transmembrane region" description="Helical" evidence="1">
    <location>
        <begin position="197"/>
        <end position="216"/>
    </location>
</feature>
<feature type="transmembrane region" description="Helical" evidence="1">
    <location>
        <begin position="629"/>
        <end position="646"/>
    </location>
</feature>
<feature type="transmembrane region" description="Helical" evidence="1">
    <location>
        <begin position="325"/>
        <end position="347"/>
    </location>
</feature>
<feature type="transmembrane region" description="Helical" evidence="1">
    <location>
        <begin position="481"/>
        <end position="502"/>
    </location>
</feature>
<gene>
    <name evidence="2" type="ORF">CRD60_00480</name>
</gene>
<keyword evidence="1" id="KW-0812">Transmembrane</keyword>
<dbReference type="Proteomes" id="UP000252530">
    <property type="component" value="Unassembled WGS sequence"/>
</dbReference>
<comment type="caution">
    <text evidence="2">The sequence shown here is derived from an EMBL/GenBank/DDBJ whole genome shotgun (WGS) entry which is preliminary data.</text>
</comment>
<keyword evidence="3" id="KW-1185">Reference proteome</keyword>